<evidence type="ECO:0000259" key="2">
    <source>
        <dbReference type="Pfam" id="PF01636"/>
    </source>
</evidence>
<comment type="caution">
    <text evidence="3">The sequence shown here is derived from an EMBL/GenBank/DDBJ whole genome shotgun (WGS) entry which is preliminary data.</text>
</comment>
<dbReference type="OrthoDB" id="5404599at2759"/>
<dbReference type="AlphaFoldDB" id="A0A250XK43"/>
<evidence type="ECO:0000313" key="3">
    <source>
        <dbReference type="EMBL" id="GAX83170.1"/>
    </source>
</evidence>
<dbReference type="SUPFAM" id="SSF56112">
    <property type="entry name" value="Protein kinase-like (PK-like)"/>
    <property type="match status" value="1"/>
</dbReference>
<name>A0A250XK43_9CHLO</name>
<evidence type="ECO:0000313" key="4">
    <source>
        <dbReference type="Proteomes" id="UP000232323"/>
    </source>
</evidence>
<dbReference type="PANTHER" id="PTHR21064:SF6">
    <property type="entry name" value="AMINOGLYCOSIDE PHOSPHOTRANSFERASE DOMAIN-CONTAINING PROTEIN"/>
    <property type="match status" value="1"/>
</dbReference>
<keyword evidence="4" id="KW-1185">Reference proteome</keyword>
<dbReference type="InterPro" id="IPR050249">
    <property type="entry name" value="Pseudomonas-type_ThrB"/>
</dbReference>
<accession>A0A250XK43</accession>
<dbReference type="Proteomes" id="UP000232323">
    <property type="component" value="Unassembled WGS sequence"/>
</dbReference>
<evidence type="ECO:0000256" key="1">
    <source>
        <dbReference type="ARBA" id="ARBA00038240"/>
    </source>
</evidence>
<dbReference type="Gene3D" id="3.30.200.20">
    <property type="entry name" value="Phosphorylase Kinase, domain 1"/>
    <property type="match status" value="1"/>
</dbReference>
<protein>
    <recommendedName>
        <fullName evidence="2">Aminoglycoside phosphotransferase domain-containing protein</fullName>
    </recommendedName>
</protein>
<dbReference type="InterPro" id="IPR002575">
    <property type="entry name" value="Aminoglycoside_PTrfase"/>
</dbReference>
<comment type="similarity">
    <text evidence="1">Belongs to the pseudomonas-type ThrB family.</text>
</comment>
<dbReference type="EMBL" id="BEGY01000093">
    <property type="protein sequence ID" value="GAX83170.1"/>
    <property type="molecule type" value="Genomic_DNA"/>
</dbReference>
<sequence>MHSLHCGSNSRATLYSARVNANRIRKTIITMATPAPKTGHHDVKQSLRDEALSLFFDASDIKVTPTTGGVNNVVQYVETSSGERFVLRIYNNGNKSDKVRFEHEVLRQLHELEKKSGEKMSFDLPRALPSKAGRPHELLSSGAECCIFHIIEGTLAKTTSPEEVGRATGELCTAMAGVRYDIMPPPFNVEGCTPIAPYWELFKAHHAVMTREVFYNEVDTNPGFNVCREAIDYLVEQIRDIEVRMEGFKKLGMPVQYIHADLHYDNVMVVGDKVSGLLDFEFCTYDWRAMELAVALSKYVGEAEPLPLIERFVTGYVQKGALTETEIDCIPDMINLRIFSNVVYFTGRAIAGEDGLDSLTSRAGTYAKRVKWVNANIDAIKNTIKQKLKVLTSV</sequence>
<organism evidence="3 4">
    <name type="scientific">Chlamydomonas eustigma</name>
    <dbReference type="NCBI Taxonomy" id="1157962"/>
    <lineage>
        <taxon>Eukaryota</taxon>
        <taxon>Viridiplantae</taxon>
        <taxon>Chlorophyta</taxon>
        <taxon>core chlorophytes</taxon>
        <taxon>Chlorophyceae</taxon>
        <taxon>CS clade</taxon>
        <taxon>Chlamydomonadales</taxon>
        <taxon>Chlamydomonadaceae</taxon>
        <taxon>Chlamydomonas</taxon>
    </lineage>
</organism>
<dbReference type="InterPro" id="IPR011009">
    <property type="entry name" value="Kinase-like_dom_sf"/>
</dbReference>
<gene>
    <name evidence="3" type="ORF">CEUSTIGMA_g10596.t1</name>
</gene>
<proteinExistence type="inferred from homology"/>
<dbReference type="Pfam" id="PF01636">
    <property type="entry name" value="APH"/>
    <property type="match status" value="1"/>
</dbReference>
<dbReference type="Gene3D" id="3.90.1200.10">
    <property type="match status" value="1"/>
</dbReference>
<feature type="domain" description="Aminoglycoside phosphotransferase" evidence="2">
    <location>
        <begin position="63"/>
        <end position="316"/>
    </location>
</feature>
<dbReference type="GO" id="GO:0019202">
    <property type="term" value="F:amino acid kinase activity"/>
    <property type="evidence" value="ECO:0007669"/>
    <property type="project" value="TreeGrafter"/>
</dbReference>
<reference evidence="3 4" key="1">
    <citation type="submission" date="2017-08" db="EMBL/GenBank/DDBJ databases">
        <title>Acidophilic green algal genome provides insights into adaptation to an acidic environment.</title>
        <authorList>
            <person name="Hirooka S."/>
            <person name="Hirose Y."/>
            <person name="Kanesaki Y."/>
            <person name="Higuchi S."/>
            <person name="Fujiwara T."/>
            <person name="Onuma R."/>
            <person name="Era A."/>
            <person name="Ohbayashi R."/>
            <person name="Uzuka A."/>
            <person name="Nozaki H."/>
            <person name="Yoshikawa H."/>
            <person name="Miyagishima S.Y."/>
        </authorList>
    </citation>
    <scope>NUCLEOTIDE SEQUENCE [LARGE SCALE GENOMIC DNA]</scope>
    <source>
        <strain evidence="3 4">NIES-2499</strain>
    </source>
</reference>
<dbReference type="PANTHER" id="PTHR21064">
    <property type="entry name" value="AMINOGLYCOSIDE PHOSPHOTRANSFERASE DOMAIN-CONTAINING PROTEIN-RELATED"/>
    <property type="match status" value="1"/>
</dbReference>